<dbReference type="InterPro" id="IPR023996">
    <property type="entry name" value="TonB-dep_OMP_SusC/RagA"/>
</dbReference>
<dbReference type="NCBIfam" id="TIGR04057">
    <property type="entry name" value="SusC_RagA_signa"/>
    <property type="match status" value="1"/>
</dbReference>
<evidence type="ECO:0000256" key="2">
    <source>
        <dbReference type="ARBA" id="ARBA00022448"/>
    </source>
</evidence>
<dbReference type="InterPro" id="IPR023997">
    <property type="entry name" value="TonB-dep_OMP_SusC/RagA_CS"/>
</dbReference>
<feature type="domain" description="TonB-dependent receptor-like beta-barrel" evidence="11">
    <location>
        <begin position="445"/>
        <end position="839"/>
    </location>
</feature>
<dbReference type="Pfam" id="PF07715">
    <property type="entry name" value="Plug"/>
    <property type="match status" value="1"/>
</dbReference>
<name>A0A369QJK9_9BACT</name>
<evidence type="ECO:0000256" key="6">
    <source>
        <dbReference type="ARBA" id="ARBA00023136"/>
    </source>
</evidence>
<feature type="domain" description="TonB-dependent receptor plug" evidence="12">
    <location>
        <begin position="119"/>
        <end position="247"/>
    </location>
</feature>
<keyword evidence="7 8" id="KW-0998">Cell outer membrane</keyword>
<evidence type="ECO:0000259" key="11">
    <source>
        <dbReference type="Pfam" id="PF00593"/>
    </source>
</evidence>
<evidence type="ECO:0000256" key="4">
    <source>
        <dbReference type="ARBA" id="ARBA00022692"/>
    </source>
</evidence>
<dbReference type="InterPro" id="IPR037066">
    <property type="entry name" value="Plug_dom_sf"/>
</dbReference>
<dbReference type="RefSeq" id="WP_115373637.1">
    <property type="nucleotide sequence ID" value="NZ_QASA01000001.1"/>
</dbReference>
<reference evidence="13 14" key="1">
    <citation type="submission" date="2018-04" db="EMBL/GenBank/DDBJ databases">
        <title>Adhaeribacter sp. HMF7616 genome sequencing and assembly.</title>
        <authorList>
            <person name="Kang H."/>
            <person name="Kang J."/>
            <person name="Cha I."/>
            <person name="Kim H."/>
            <person name="Joh K."/>
        </authorList>
    </citation>
    <scope>NUCLEOTIDE SEQUENCE [LARGE SCALE GENOMIC DNA]</scope>
    <source>
        <strain evidence="13 14">HMF7616</strain>
    </source>
</reference>
<evidence type="ECO:0000256" key="1">
    <source>
        <dbReference type="ARBA" id="ARBA00004571"/>
    </source>
</evidence>
<keyword evidence="5 9" id="KW-0798">TonB box</keyword>
<feature type="signal peptide" evidence="10">
    <location>
        <begin position="1"/>
        <end position="21"/>
    </location>
</feature>
<keyword evidence="10" id="KW-0732">Signal</keyword>
<protein>
    <submittedName>
        <fullName evidence="13">TonB-dependent receptor SusC</fullName>
    </submittedName>
</protein>
<dbReference type="Gene3D" id="2.60.40.1120">
    <property type="entry name" value="Carboxypeptidase-like, regulatory domain"/>
    <property type="match status" value="1"/>
</dbReference>
<feature type="chain" id="PRO_5016729666" evidence="10">
    <location>
        <begin position="22"/>
        <end position="1045"/>
    </location>
</feature>
<dbReference type="Gene3D" id="2.170.130.10">
    <property type="entry name" value="TonB-dependent receptor, plug domain"/>
    <property type="match status" value="1"/>
</dbReference>
<evidence type="ECO:0000313" key="13">
    <source>
        <dbReference type="EMBL" id="RDC64490.1"/>
    </source>
</evidence>
<evidence type="ECO:0000256" key="3">
    <source>
        <dbReference type="ARBA" id="ARBA00022452"/>
    </source>
</evidence>
<dbReference type="Gene3D" id="2.40.170.20">
    <property type="entry name" value="TonB-dependent receptor, beta-barrel domain"/>
    <property type="match status" value="1"/>
</dbReference>
<accession>A0A369QJK9</accession>
<dbReference type="SUPFAM" id="SSF56935">
    <property type="entry name" value="Porins"/>
    <property type="match status" value="1"/>
</dbReference>
<dbReference type="EMBL" id="QASA01000001">
    <property type="protein sequence ID" value="RDC64490.1"/>
    <property type="molecule type" value="Genomic_DNA"/>
</dbReference>
<evidence type="ECO:0000256" key="8">
    <source>
        <dbReference type="PROSITE-ProRule" id="PRU01360"/>
    </source>
</evidence>
<evidence type="ECO:0000256" key="9">
    <source>
        <dbReference type="RuleBase" id="RU003357"/>
    </source>
</evidence>
<comment type="similarity">
    <text evidence="8 9">Belongs to the TonB-dependent receptor family.</text>
</comment>
<evidence type="ECO:0000256" key="5">
    <source>
        <dbReference type="ARBA" id="ARBA00023077"/>
    </source>
</evidence>
<dbReference type="InterPro" id="IPR012910">
    <property type="entry name" value="Plug_dom"/>
</dbReference>
<evidence type="ECO:0000313" key="14">
    <source>
        <dbReference type="Proteomes" id="UP000253919"/>
    </source>
</evidence>
<organism evidence="13 14">
    <name type="scientific">Adhaeribacter pallidiroseus</name>
    <dbReference type="NCBI Taxonomy" id="2072847"/>
    <lineage>
        <taxon>Bacteria</taxon>
        <taxon>Pseudomonadati</taxon>
        <taxon>Bacteroidota</taxon>
        <taxon>Cytophagia</taxon>
        <taxon>Cytophagales</taxon>
        <taxon>Hymenobacteraceae</taxon>
        <taxon>Adhaeribacter</taxon>
    </lineage>
</organism>
<evidence type="ECO:0000256" key="10">
    <source>
        <dbReference type="SAM" id="SignalP"/>
    </source>
</evidence>
<dbReference type="AlphaFoldDB" id="A0A369QJK9"/>
<gene>
    <name evidence="13" type="ORF">AHMF7616_03104</name>
</gene>
<keyword evidence="13" id="KW-0675">Receptor</keyword>
<dbReference type="GO" id="GO:0009279">
    <property type="term" value="C:cell outer membrane"/>
    <property type="evidence" value="ECO:0007669"/>
    <property type="project" value="UniProtKB-SubCell"/>
</dbReference>
<dbReference type="SUPFAM" id="SSF49464">
    <property type="entry name" value="Carboxypeptidase regulatory domain-like"/>
    <property type="match status" value="1"/>
</dbReference>
<sequence>MNKLLSLILFLTILQTHLATAQDRSISGKVIDGSSSQGLPGVTVLVKGTSVGTATDADGNFTIAAPTNSTTLVFSFIGYIPQEQAIGNGSTINITLQPDTKQLNEVVVTALGISREAKSLGYATQQVNSNELTKARETNVVNSLAGKVSGVRITSQSGTLGGSSKIIIRGASSLDAASQPIFVIDGLPVDNSSQQLSTVNSTVPQGSAGVDFGNRAGDINPDDIESINVLKGAAATALYGARAKNGAIIITTKKGKKGVTNIVINSSTRFDRVLKLPSFQNEYAQGNQGVFNLANTNGWGPKISEIQEQTFKNFLGEDETLRAYENNVKDFYQTGHTYLNSVAFESGGDNGDFRLGYTNTYQDAIVPGQNLKRNSINLNSGRTVAKGLDVRANLNYISTSSDGRPVQSSNNPNILASAINGIPRTVDINKVRENVMDEFGQQITLTPGRTGNNPYWIIQNNKFSNSLDRFYGNAIVSYKPVEWLTISDNFGGDIYNEFRKGVTRPGTIGALTGNFFQGNIFNRTINNDLIISTQRNLSENLELRVLAGHNVYSTYYRRDQSDAQQLTVDELYTFTNAASVITTNTSTQKRIVGVYGEIGLSYKDFLFLNITGRNDWSSTLPVNNRSYFYPSVSSSFVFTELLPNNNVLSFGKLRMSWANVGSDTDPYQLDLTYPAQSTAFAQYGYGSSFPFNGVLGFSLPGTIPNFNLKPQNQNSYEVGTELRFLNNLVTLDFNYYNNLTSDQIIALSLPNSTGYAAKRVNAGSIRNKGIEIALGFSPFKTSSFTWSTDVNFSRNRQTVDDLPDEITNYSVASGWSGLQVRAAEGEAFGFYGTGWDRDPEGNIVINQNTGLRLTKNDVRLGNIYPDWMMGINNSFTFKNINLGFLIDIRQGGVIYSSTAQSLRSAGLAEETLENRGNIFIDKGVNRNADGTYTPNTVPVQSMQDFWGNFSSNSNAEGNIYDASYVKLREIRLAYTLPAGWFSNNSKFVKSIDIGVEGRNLWIIHDNVPHIDPEVNFFGPTSVAEGIEFNSVPSTRSFGFNVRARF</sequence>
<comment type="caution">
    <text evidence="13">The sequence shown here is derived from an EMBL/GenBank/DDBJ whole genome shotgun (WGS) entry which is preliminary data.</text>
</comment>
<dbReference type="InterPro" id="IPR036942">
    <property type="entry name" value="Beta-barrel_TonB_sf"/>
</dbReference>
<dbReference type="PROSITE" id="PS52016">
    <property type="entry name" value="TONB_DEPENDENT_REC_3"/>
    <property type="match status" value="1"/>
</dbReference>
<keyword evidence="4 8" id="KW-0812">Transmembrane</keyword>
<dbReference type="Proteomes" id="UP000253919">
    <property type="component" value="Unassembled WGS sequence"/>
</dbReference>
<dbReference type="InterPro" id="IPR039426">
    <property type="entry name" value="TonB-dep_rcpt-like"/>
</dbReference>
<dbReference type="Pfam" id="PF13715">
    <property type="entry name" value="CarbopepD_reg_2"/>
    <property type="match status" value="1"/>
</dbReference>
<keyword evidence="6 8" id="KW-0472">Membrane</keyword>
<dbReference type="NCBIfam" id="TIGR04056">
    <property type="entry name" value="OMP_RagA_SusC"/>
    <property type="match status" value="1"/>
</dbReference>
<dbReference type="InterPro" id="IPR008969">
    <property type="entry name" value="CarboxyPept-like_regulatory"/>
</dbReference>
<proteinExistence type="inferred from homology"/>
<keyword evidence="2 8" id="KW-0813">Transport</keyword>
<evidence type="ECO:0000259" key="12">
    <source>
        <dbReference type="Pfam" id="PF07715"/>
    </source>
</evidence>
<dbReference type="OrthoDB" id="9768177at2"/>
<dbReference type="Pfam" id="PF00593">
    <property type="entry name" value="TonB_dep_Rec_b-barrel"/>
    <property type="match status" value="1"/>
</dbReference>
<dbReference type="InterPro" id="IPR000531">
    <property type="entry name" value="Beta-barrel_TonB"/>
</dbReference>
<evidence type="ECO:0000256" key="7">
    <source>
        <dbReference type="ARBA" id="ARBA00023237"/>
    </source>
</evidence>
<comment type="subcellular location">
    <subcellularLocation>
        <location evidence="1 8">Cell outer membrane</location>
        <topology evidence="1 8">Multi-pass membrane protein</topology>
    </subcellularLocation>
</comment>
<keyword evidence="3 8" id="KW-1134">Transmembrane beta strand</keyword>
<keyword evidence="14" id="KW-1185">Reference proteome</keyword>